<feature type="non-terminal residue" evidence="2">
    <location>
        <position position="53"/>
    </location>
</feature>
<dbReference type="InterPro" id="IPR001878">
    <property type="entry name" value="Znf_CCHC"/>
</dbReference>
<gene>
    <name evidence="2" type="ORF">ALMOND_2B001056</name>
</gene>
<dbReference type="InParanoid" id="A0A5E4GD12"/>
<dbReference type="AlphaFoldDB" id="A0A5E4GD12"/>
<evidence type="ECO:0000313" key="3">
    <source>
        <dbReference type="Proteomes" id="UP000327085"/>
    </source>
</evidence>
<dbReference type="Pfam" id="PF00098">
    <property type="entry name" value="zf-CCHC"/>
    <property type="match status" value="1"/>
</dbReference>
<dbReference type="EMBL" id="CABIKO010000557">
    <property type="protein sequence ID" value="VVA37626.1"/>
    <property type="molecule type" value="Genomic_DNA"/>
</dbReference>
<evidence type="ECO:0000313" key="2">
    <source>
        <dbReference type="EMBL" id="VVA37626.1"/>
    </source>
</evidence>
<dbReference type="Gramene" id="VVA37626">
    <property type="protein sequence ID" value="VVA37626"/>
    <property type="gene ID" value="Prudul26B001056"/>
</dbReference>
<name>A0A5E4GD12_PRUDU</name>
<dbReference type="GO" id="GO:0008270">
    <property type="term" value="F:zinc ion binding"/>
    <property type="evidence" value="ECO:0007669"/>
    <property type="project" value="InterPro"/>
</dbReference>
<dbReference type="Gene3D" id="4.10.60.10">
    <property type="entry name" value="Zinc finger, CCHC-type"/>
    <property type="match status" value="1"/>
</dbReference>
<reference evidence="3" key="1">
    <citation type="journal article" date="2020" name="Plant J.">
        <title>Transposons played a major role in the diversification between the closely related almond and peach genomes: results from the almond genome sequence.</title>
        <authorList>
            <person name="Alioto T."/>
            <person name="Alexiou K.G."/>
            <person name="Bardil A."/>
            <person name="Barteri F."/>
            <person name="Castanera R."/>
            <person name="Cruz F."/>
            <person name="Dhingra A."/>
            <person name="Duval H."/>
            <person name="Fernandez I Marti A."/>
            <person name="Frias L."/>
            <person name="Galan B."/>
            <person name="Garcia J.L."/>
            <person name="Howad W."/>
            <person name="Gomez-Garrido J."/>
            <person name="Gut M."/>
            <person name="Julca I."/>
            <person name="Morata J."/>
            <person name="Puigdomenech P."/>
            <person name="Ribeca P."/>
            <person name="Rubio Cabetas M.J."/>
            <person name="Vlasova A."/>
            <person name="Wirthensohn M."/>
            <person name="Garcia-Mas J."/>
            <person name="Gabaldon T."/>
            <person name="Casacuberta J.M."/>
            <person name="Arus P."/>
        </authorList>
    </citation>
    <scope>NUCLEOTIDE SEQUENCE [LARGE SCALE GENOMIC DNA]</scope>
    <source>
        <strain evidence="3">cv. Texas</strain>
    </source>
</reference>
<dbReference type="Proteomes" id="UP000327085">
    <property type="component" value="Chromosome 8"/>
</dbReference>
<feature type="domain" description="CCHC-type" evidence="1">
    <location>
        <begin position="12"/>
        <end position="25"/>
    </location>
</feature>
<sequence>GVAPNVPGGTTGCYYCGQSGHFRKDWPLFPQHREITVASTLETGMQGRSQEIP</sequence>
<dbReference type="SUPFAM" id="SSF57756">
    <property type="entry name" value="Retrovirus zinc finger-like domains"/>
    <property type="match status" value="1"/>
</dbReference>
<feature type="non-terminal residue" evidence="2">
    <location>
        <position position="1"/>
    </location>
</feature>
<accession>A0A5E4GD12</accession>
<dbReference type="InterPro" id="IPR036875">
    <property type="entry name" value="Znf_CCHC_sf"/>
</dbReference>
<proteinExistence type="predicted"/>
<evidence type="ECO:0000259" key="1">
    <source>
        <dbReference type="Pfam" id="PF00098"/>
    </source>
</evidence>
<organism evidence="2 3">
    <name type="scientific">Prunus dulcis</name>
    <name type="common">Almond</name>
    <name type="synonym">Amygdalus dulcis</name>
    <dbReference type="NCBI Taxonomy" id="3755"/>
    <lineage>
        <taxon>Eukaryota</taxon>
        <taxon>Viridiplantae</taxon>
        <taxon>Streptophyta</taxon>
        <taxon>Embryophyta</taxon>
        <taxon>Tracheophyta</taxon>
        <taxon>Spermatophyta</taxon>
        <taxon>Magnoliopsida</taxon>
        <taxon>eudicotyledons</taxon>
        <taxon>Gunneridae</taxon>
        <taxon>Pentapetalae</taxon>
        <taxon>rosids</taxon>
        <taxon>fabids</taxon>
        <taxon>Rosales</taxon>
        <taxon>Rosaceae</taxon>
        <taxon>Amygdaloideae</taxon>
        <taxon>Amygdaleae</taxon>
        <taxon>Prunus</taxon>
    </lineage>
</organism>
<protein>
    <submittedName>
        <fullName evidence="2">PREDICTED: LOC18786176</fullName>
    </submittedName>
</protein>
<dbReference type="GO" id="GO:0003676">
    <property type="term" value="F:nucleic acid binding"/>
    <property type="evidence" value="ECO:0007669"/>
    <property type="project" value="InterPro"/>
</dbReference>